<dbReference type="Pfam" id="PF00583">
    <property type="entry name" value="Acetyltransf_1"/>
    <property type="match status" value="1"/>
</dbReference>
<dbReference type="SUPFAM" id="SSF55729">
    <property type="entry name" value="Acyl-CoA N-acyltransferases (Nat)"/>
    <property type="match status" value="2"/>
</dbReference>
<dbReference type="EMBL" id="MNUO01000004">
    <property type="protein sequence ID" value="OIN98768.1"/>
    <property type="molecule type" value="Genomic_DNA"/>
</dbReference>
<protein>
    <recommendedName>
        <fullName evidence="1">N-acetyltransferase domain-containing protein</fullName>
    </recommendedName>
</protein>
<proteinExistence type="predicted"/>
<dbReference type="GO" id="GO:0016747">
    <property type="term" value="F:acyltransferase activity, transferring groups other than amino-acyl groups"/>
    <property type="evidence" value="ECO:0007669"/>
    <property type="project" value="InterPro"/>
</dbReference>
<organism evidence="2 3">
    <name type="scientific">Candidatus Desantisbacteria bacterium CG1_02_38_46</name>
    <dbReference type="NCBI Taxonomy" id="1817893"/>
    <lineage>
        <taxon>Bacteria</taxon>
        <taxon>Candidatus Desantisiibacteriota</taxon>
    </lineage>
</organism>
<dbReference type="Proteomes" id="UP000182278">
    <property type="component" value="Unassembled WGS sequence"/>
</dbReference>
<dbReference type="Gene3D" id="3.40.630.30">
    <property type="match status" value="2"/>
</dbReference>
<dbReference type="CDD" id="cd04301">
    <property type="entry name" value="NAT_SF"/>
    <property type="match status" value="2"/>
</dbReference>
<gene>
    <name evidence="2" type="ORF">AUJ66_00240</name>
</gene>
<accession>A0A1J4SHJ7</accession>
<sequence>MSKQTYSIDQFKPEYLHSIDILWNMVFQDYKIPENVFQKQFFGDFALNSEGCFVARRNNQIIGFVMTATKKIPFTPTGEFPGCIPVIMVHPEERRKGIGKKLLEEAIKFLLQKGETRIRAGYPTYLRGTILSFLGVSSHWQEAIIFFKKYGFEVVSSIDSMTVDLAQMEIPSYIYEREECLKNSGITLECLQILGQDKFLDFLSKVFPGSWHEQFSILTSIGKLSAEEIMTVRKNNEFIGFAGPSHISESGDACLGIGIGLQEDFRGKGIGLILLFKVLEMVRRRGGRRIIAFGAVDKSNYYGKAGFVPTEIWMVMKKDF</sequence>
<evidence type="ECO:0000313" key="2">
    <source>
        <dbReference type="EMBL" id="OIN98768.1"/>
    </source>
</evidence>
<feature type="domain" description="N-acetyltransferase" evidence="1">
    <location>
        <begin position="186"/>
        <end position="320"/>
    </location>
</feature>
<dbReference type="AlphaFoldDB" id="A0A1J4SHJ7"/>
<evidence type="ECO:0000259" key="1">
    <source>
        <dbReference type="PROSITE" id="PS51186"/>
    </source>
</evidence>
<dbReference type="PANTHER" id="PTHR43617">
    <property type="entry name" value="L-AMINO ACID N-ACETYLTRANSFERASE"/>
    <property type="match status" value="1"/>
</dbReference>
<feature type="domain" description="N-acetyltransferase" evidence="1">
    <location>
        <begin position="6"/>
        <end position="171"/>
    </location>
</feature>
<evidence type="ECO:0000313" key="3">
    <source>
        <dbReference type="Proteomes" id="UP000182278"/>
    </source>
</evidence>
<reference evidence="2 3" key="1">
    <citation type="journal article" date="2016" name="Environ. Microbiol.">
        <title>Genomic resolution of a cold subsurface aquifer community provides metabolic insights for novel microbes adapted to high CO concentrations.</title>
        <authorList>
            <person name="Probst A.J."/>
            <person name="Castelle C.J."/>
            <person name="Singh A."/>
            <person name="Brown C.T."/>
            <person name="Anantharaman K."/>
            <person name="Sharon I."/>
            <person name="Hug L.A."/>
            <person name="Burstein D."/>
            <person name="Emerson J.B."/>
            <person name="Thomas B.C."/>
            <person name="Banfield J.F."/>
        </authorList>
    </citation>
    <scope>NUCLEOTIDE SEQUENCE [LARGE SCALE GENOMIC DNA]</scope>
    <source>
        <strain evidence="2">CG1_02_38_46</strain>
    </source>
</reference>
<dbReference type="PROSITE" id="PS51186">
    <property type="entry name" value="GNAT"/>
    <property type="match status" value="2"/>
</dbReference>
<dbReference type="InterPro" id="IPR050276">
    <property type="entry name" value="MshD_Acetyltransferase"/>
</dbReference>
<comment type="caution">
    <text evidence="2">The sequence shown here is derived from an EMBL/GenBank/DDBJ whole genome shotgun (WGS) entry which is preliminary data.</text>
</comment>
<dbReference type="InterPro" id="IPR000182">
    <property type="entry name" value="GNAT_dom"/>
</dbReference>
<dbReference type="InterPro" id="IPR016181">
    <property type="entry name" value="Acyl_CoA_acyltransferase"/>
</dbReference>
<dbReference type="Pfam" id="PF13508">
    <property type="entry name" value="Acetyltransf_7"/>
    <property type="match status" value="1"/>
</dbReference>
<name>A0A1J4SHJ7_9BACT</name>
<dbReference type="STRING" id="1817893.AUJ66_00240"/>